<evidence type="ECO:0000313" key="2">
    <source>
        <dbReference type="EMBL" id="SMY07443.1"/>
    </source>
</evidence>
<dbReference type="EMBL" id="FXZK01000002">
    <property type="protein sequence ID" value="SMY07443.1"/>
    <property type="molecule type" value="Genomic_DNA"/>
</dbReference>
<gene>
    <name evidence="2" type="ORF">LOM8899_01578</name>
</gene>
<keyword evidence="1" id="KW-0732">Signal</keyword>
<dbReference type="RefSeq" id="WP_093991646.1">
    <property type="nucleotide sequence ID" value="NZ_FXZK01000002.1"/>
</dbReference>
<feature type="chain" id="PRO_5012172740" description="Lipoprotein" evidence="1">
    <location>
        <begin position="16"/>
        <end position="89"/>
    </location>
</feature>
<reference evidence="2 3" key="1">
    <citation type="submission" date="2017-05" db="EMBL/GenBank/DDBJ databases">
        <authorList>
            <person name="Song R."/>
            <person name="Chenine A.L."/>
            <person name="Ruprecht R.M."/>
        </authorList>
    </citation>
    <scope>NUCLEOTIDE SEQUENCE [LARGE SCALE GENOMIC DNA]</scope>
    <source>
        <strain evidence="2 3">CECT 8899</strain>
    </source>
</reference>
<proteinExistence type="predicted"/>
<dbReference type="PROSITE" id="PS51257">
    <property type="entry name" value="PROKAR_LIPOPROTEIN"/>
    <property type="match status" value="1"/>
</dbReference>
<evidence type="ECO:0008006" key="4">
    <source>
        <dbReference type="Google" id="ProtNLM"/>
    </source>
</evidence>
<evidence type="ECO:0000313" key="3">
    <source>
        <dbReference type="Proteomes" id="UP000201613"/>
    </source>
</evidence>
<evidence type="ECO:0000256" key="1">
    <source>
        <dbReference type="SAM" id="SignalP"/>
    </source>
</evidence>
<accession>A0A238LD12</accession>
<feature type="signal peptide" evidence="1">
    <location>
        <begin position="1"/>
        <end position="15"/>
    </location>
</feature>
<organism evidence="2 3">
    <name type="scientific">Flavimaricola marinus</name>
    <dbReference type="NCBI Taxonomy" id="1819565"/>
    <lineage>
        <taxon>Bacteria</taxon>
        <taxon>Pseudomonadati</taxon>
        <taxon>Pseudomonadota</taxon>
        <taxon>Alphaproteobacteria</taxon>
        <taxon>Rhodobacterales</taxon>
        <taxon>Paracoccaceae</taxon>
        <taxon>Flavimaricola</taxon>
    </lineage>
</organism>
<keyword evidence="3" id="KW-1185">Reference proteome</keyword>
<dbReference type="AlphaFoldDB" id="A0A238LD12"/>
<protein>
    <recommendedName>
        <fullName evidence="4">Lipoprotein</fullName>
    </recommendedName>
</protein>
<name>A0A238LD12_9RHOB</name>
<dbReference type="Proteomes" id="UP000201613">
    <property type="component" value="Unassembled WGS sequence"/>
</dbReference>
<sequence>MNARGLLILSVVALAACEAALEPAPQPPEPSPEIVRSGPCDGVLELAMSGPFTAALMDDGGSGFLMTATPEQIACAQENDLPVSHTLPG</sequence>